<gene>
    <name evidence="2" type="ORF">KGQ91_11800</name>
</gene>
<dbReference type="InterPro" id="IPR050353">
    <property type="entry name" value="PyrK_electron_transfer"/>
</dbReference>
<dbReference type="PRINTS" id="PR00410">
    <property type="entry name" value="PHEHYDRXLASE"/>
</dbReference>
<reference evidence="2 3" key="1">
    <citation type="submission" date="2021-05" db="EMBL/GenBank/DDBJ databases">
        <title>Petroleum and Energy Research Collection (APPE): ex situ preservation of microbial diversity associated with the oil industry and exploitation of its biotechnological potential.</title>
        <authorList>
            <person name="Paixao C.T.M."/>
            <person name="Gomes M.B."/>
            <person name="Oliveira V.M."/>
        </authorList>
    </citation>
    <scope>NUCLEOTIDE SEQUENCE [LARGE SCALE GENOMIC DNA]</scope>
    <source>
        <strain evidence="2 3">LIT2</strain>
    </source>
</reference>
<keyword evidence="3" id="KW-1185">Reference proteome</keyword>
<dbReference type="InterPro" id="IPR012165">
    <property type="entry name" value="Cyt_c3_hydrogenase_gsu"/>
</dbReference>
<dbReference type="Gene3D" id="3.40.50.80">
    <property type="entry name" value="Nucleotide-binding domain of ferredoxin-NADP reductase (FNR) module"/>
    <property type="match status" value="1"/>
</dbReference>
<dbReference type="PANTHER" id="PTHR43513:SF1">
    <property type="entry name" value="ANAEROBIC SULFITE REDUCTASE SUBUNIT B"/>
    <property type="match status" value="1"/>
</dbReference>
<comment type="caution">
    <text evidence="2">The sequence shown here is derived from an EMBL/GenBank/DDBJ whole genome shotgun (WGS) entry which is preliminary data.</text>
</comment>
<protein>
    <submittedName>
        <fullName evidence="2">FAD/NAD(P)-binding protein</fullName>
    </submittedName>
</protein>
<dbReference type="PROSITE" id="PS51384">
    <property type="entry name" value="FAD_FR"/>
    <property type="match status" value="1"/>
</dbReference>
<dbReference type="RefSeq" id="WP_224414999.1">
    <property type="nucleotide sequence ID" value="NZ_JAGXFC010000001.1"/>
</dbReference>
<organism evidence="2 3">
    <name type="scientific">Modicisalibacter tunisiensis</name>
    <dbReference type="NCBI Taxonomy" id="390637"/>
    <lineage>
        <taxon>Bacteria</taxon>
        <taxon>Pseudomonadati</taxon>
        <taxon>Pseudomonadota</taxon>
        <taxon>Gammaproteobacteria</taxon>
        <taxon>Oceanospirillales</taxon>
        <taxon>Halomonadaceae</taxon>
        <taxon>Modicisalibacter</taxon>
    </lineage>
</organism>
<dbReference type="InterPro" id="IPR039261">
    <property type="entry name" value="FNR_nucleotide-bd"/>
</dbReference>
<dbReference type="SUPFAM" id="SSF52343">
    <property type="entry name" value="Ferredoxin reductase-like, C-terminal NADP-linked domain"/>
    <property type="match status" value="1"/>
</dbReference>
<dbReference type="SUPFAM" id="SSF63380">
    <property type="entry name" value="Riboflavin synthase domain-like"/>
    <property type="match status" value="1"/>
</dbReference>
<proteinExistence type="predicted"/>
<evidence type="ECO:0000313" key="3">
    <source>
        <dbReference type="Proteomes" id="UP001319883"/>
    </source>
</evidence>
<dbReference type="InterPro" id="IPR001709">
    <property type="entry name" value="Flavoprot_Pyr_Nucl_cyt_Rdtase"/>
</dbReference>
<dbReference type="Proteomes" id="UP001319883">
    <property type="component" value="Unassembled WGS sequence"/>
</dbReference>
<dbReference type="PRINTS" id="PR00371">
    <property type="entry name" value="FPNCR"/>
</dbReference>
<sequence length="281" mass="30010">MAARPDRAPPGDPLTPRVVRVLKRRRDAPRTVTLDIAADDATAFQPGQFNMLTAFGVGEVPISLSGDPADTNRRVHTIRAVGPVSSALARLAPGDALGLRGPFGSGWPMAAAHGHDVVLIAGGLGLAPLRPALYRLLAERQRYGTIALLYGTRSPDEILFRRELAAWQRRHDIRIGVTVDHAPSDWTGHVGVVTRLIPGLALDPANTLAFVCGPEVMMRFTIAALKEAGLGDAAIHLSLERNMKCAVGLCGHCQFGPVFVCRDGPVLCHDRLGGLLGLKEL</sequence>
<dbReference type="Pfam" id="PF00175">
    <property type="entry name" value="NAD_binding_1"/>
    <property type="match status" value="1"/>
</dbReference>
<dbReference type="InterPro" id="IPR001433">
    <property type="entry name" value="OxRdtase_FAD/NAD-bd"/>
</dbReference>
<evidence type="ECO:0000259" key="1">
    <source>
        <dbReference type="PROSITE" id="PS51384"/>
    </source>
</evidence>
<feature type="domain" description="FAD-binding FR-type" evidence="1">
    <location>
        <begin position="14"/>
        <end position="109"/>
    </location>
</feature>
<dbReference type="PIRSF" id="PIRSF006816">
    <property type="entry name" value="Cyc3_hyd_g"/>
    <property type="match status" value="1"/>
</dbReference>
<dbReference type="InterPro" id="IPR017927">
    <property type="entry name" value="FAD-bd_FR_type"/>
</dbReference>
<evidence type="ECO:0000313" key="2">
    <source>
        <dbReference type="EMBL" id="MBZ9568352.1"/>
    </source>
</evidence>
<dbReference type="InterPro" id="IPR017938">
    <property type="entry name" value="Riboflavin_synthase-like_b-brl"/>
</dbReference>
<accession>A0ABS7X0E2</accession>
<dbReference type="EMBL" id="JAGXFD010000001">
    <property type="protein sequence ID" value="MBZ9568352.1"/>
    <property type="molecule type" value="Genomic_DNA"/>
</dbReference>
<dbReference type="Gene3D" id="2.40.30.10">
    <property type="entry name" value="Translation factors"/>
    <property type="match status" value="1"/>
</dbReference>
<name>A0ABS7X0E2_9GAMM</name>
<dbReference type="CDD" id="cd06221">
    <property type="entry name" value="sulfite_reductase_like"/>
    <property type="match status" value="1"/>
</dbReference>
<dbReference type="Pfam" id="PF10418">
    <property type="entry name" value="DHODB_Fe-S_bind"/>
    <property type="match status" value="1"/>
</dbReference>
<dbReference type="PANTHER" id="PTHR43513">
    <property type="entry name" value="DIHYDROOROTATE DEHYDROGENASE B (NAD(+)), ELECTRON TRANSFER SUBUNIT"/>
    <property type="match status" value="1"/>
</dbReference>
<dbReference type="InterPro" id="IPR019480">
    <property type="entry name" value="Dihydroorotate_DH_Fe-S-bd"/>
</dbReference>